<keyword evidence="2" id="KW-1185">Reference proteome</keyword>
<dbReference type="AlphaFoldDB" id="A0A1I1ICL2"/>
<protein>
    <submittedName>
        <fullName evidence="1">Uncharacterized protein</fullName>
    </submittedName>
</protein>
<sequence length="51" mass="5955">MTVITLVDNINSKITYFEFLDSNYLIREFEFLDSGLLIIKIIESNLCPLEI</sequence>
<organism evidence="1 2">
    <name type="scientific">Pseudoalteromonas denitrificans DSM 6059</name>
    <dbReference type="NCBI Taxonomy" id="1123010"/>
    <lineage>
        <taxon>Bacteria</taxon>
        <taxon>Pseudomonadati</taxon>
        <taxon>Pseudomonadota</taxon>
        <taxon>Gammaproteobacteria</taxon>
        <taxon>Alteromonadales</taxon>
        <taxon>Pseudoalteromonadaceae</taxon>
        <taxon>Pseudoalteromonas</taxon>
    </lineage>
</organism>
<gene>
    <name evidence="1" type="ORF">SAMN02745724_01407</name>
</gene>
<evidence type="ECO:0000313" key="1">
    <source>
        <dbReference type="EMBL" id="SFC31948.1"/>
    </source>
</evidence>
<proteinExistence type="predicted"/>
<accession>A0A1I1ICL2</accession>
<reference evidence="1 2" key="1">
    <citation type="submission" date="2016-10" db="EMBL/GenBank/DDBJ databases">
        <authorList>
            <person name="de Groot N.N."/>
        </authorList>
    </citation>
    <scope>NUCLEOTIDE SEQUENCE [LARGE SCALE GENOMIC DNA]</scope>
    <source>
        <strain evidence="1 2">DSM 6059</strain>
    </source>
</reference>
<dbReference type="EMBL" id="FOLO01000007">
    <property type="protein sequence ID" value="SFC31948.1"/>
    <property type="molecule type" value="Genomic_DNA"/>
</dbReference>
<dbReference type="Proteomes" id="UP000198862">
    <property type="component" value="Unassembled WGS sequence"/>
</dbReference>
<evidence type="ECO:0000313" key="2">
    <source>
        <dbReference type="Proteomes" id="UP000198862"/>
    </source>
</evidence>
<name>A0A1I1ICL2_9GAMM</name>